<evidence type="ECO:0000313" key="1">
    <source>
        <dbReference type="Proteomes" id="UP000095283"/>
    </source>
</evidence>
<keyword evidence="1" id="KW-1185">Reference proteome</keyword>
<dbReference type="WBParaSite" id="Hba_18433">
    <property type="protein sequence ID" value="Hba_18433"/>
    <property type="gene ID" value="Hba_18433"/>
</dbReference>
<sequence>MAHQALNRVNPVFANFDAGETLEIVITRLAGPRKPDKLVVCTASNENGTDARQTFLRKDILISTTIVPQLTS</sequence>
<dbReference type="InterPro" id="IPR008962">
    <property type="entry name" value="PapD-like_sf"/>
</dbReference>
<proteinExistence type="predicted"/>
<dbReference type="Gene3D" id="2.60.40.10">
    <property type="entry name" value="Immunoglobulins"/>
    <property type="match status" value="1"/>
</dbReference>
<reference evidence="2" key="1">
    <citation type="submission" date="2016-11" db="UniProtKB">
        <authorList>
            <consortium name="WormBaseParasite"/>
        </authorList>
    </citation>
    <scope>IDENTIFICATION</scope>
</reference>
<evidence type="ECO:0000313" key="2">
    <source>
        <dbReference type="WBParaSite" id="Hba_18433"/>
    </source>
</evidence>
<dbReference type="SUPFAM" id="SSF49354">
    <property type="entry name" value="PapD-like"/>
    <property type="match status" value="1"/>
</dbReference>
<dbReference type="Proteomes" id="UP000095283">
    <property type="component" value="Unplaced"/>
</dbReference>
<protein>
    <submittedName>
        <fullName evidence="2">P-loop containing nucleoside triphosphate hydrolase</fullName>
    </submittedName>
</protein>
<accession>A0A1I7XLP8</accession>
<dbReference type="AlphaFoldDB" id="A0A1I7XLP8"/>
<name>A0A1I7XLP8_HETBA</name>
<dbReference type="InterPro" id="IPR013783">
    <property type="entry name" value="Ig-like_fold"/>
</dbReference>
<organism evidence="1 2">
    <name type="scientific">Heterorhabditis bacteriophora</name>
    <name type="common">Entomopathogenic nematode worm</name>
    <dbReference type="NCBI Taxonomy" id="37862"/>
    <lineage>
        <taxon>Eukaryota</taxon>
        <taxon>Metazoa</taxon>
        <taxon>Ecdysozoa</taxon>
        <taxon>Nematoda</taxon>
        <taxon>Chromadorea</taxon>
        <taxon>Rhabditida</taxon>
        <taxon>Rhabditina</taxon>
        <taxon>Rhabditomorpha</taxon>
        <taxon>Strongyloidea</taxon>
        <taxon>Heterorhabditidae</taxon>
        <taxon>Heterorhabditis</taxon>
    </lineage>
</organism>